<dbReference type="InterPro" id="IPR000683">
    <property type="entry name" value="Gfo/Idh/MocA-like_OxRdtase_N"/>
</dbReference>
<evidence type="ECO:0000259" key="4">
    <source>
        <dbReference type="Pfam" id="PF02894"/>
    </source>
</evidence>
<dbReference type="InterPro" id="IPR036291">
    <property type="entry name" value="NAD(P)-bd_dom_sf"/>
</dbReference>
<sequence>MTTSGPIDQNPTAPLPPSSRSGSPAAGVVPDFAPPPPGRARRRYAVVGTGHRAGMYVAALTGDHADVGEIVAWLDPNPARVDWYDDELRRARPDAAPLPRYTPDQLERMVAEQRVDIVIVTSPDHSHAELVDRSLRAGADVVVEKPLATDAEGSRRIARAVAETGRGVVTTFNYRYAPRNSTLREVIASGAIGEVTGVHFEWALDTVHGADYFRRWHRDKANSGGLLVHKASHHFDLVNWWLDDVPRRVYASGALRFYGDENARARGWPDRPERGTDAAGDPFSLDLRSDPRLEGLYLRAERHDGYRRDLDPFAPGITIEDNMAVLVDYRRGATLSYSLNAHSPWEGYRVTVNGTAGRAELEVIERGFVEVDEEGNAILDPSATPGLATHDPLRPEGERLTVQRHWRRTEEVTIPAGIGGHGGGDAILLMDILRGDLRLAPDPLRRAADYLDGVRAVAVGIAANRSLATGLPVTVDELALGVDL</sequence>
<dbReference type="SUPFAM" id="SSF55347">
    <property type="entry name" value="Glyceraldehyde-3-phosphate dehydrogenase-like, C-terminal domain"/>
    <property type="match status" value="1"/>
</dbReference>
<accession>A0ABU2JMC1</accession>
<organism evidence="5 6">
    <name type="scientific">Streptomyces chisholmiae</name>
    <dbReference type="NCBI Taxonomy" id="3075540"/>
    <lineage>
        <taxon>Bacteria</taxon>
        <taxon>Bacillati</taxon>
        <taxon>Actinomycetota</taxon>
        <taxon>Actinomycetes</taxon>
        <taxon>Kitasatosporales</taxon>
        <taxon>Streptomycetaceae</taxon>
        <taxon>Streptomyces</taxon>
    </lineage>
</organism>
<protein>
    <submittedName>
        <fullName evidence="5">Gfo/Idh/MocA family oxidoreductase</fullName>
    </submittedName>
</protein>
<dbReference type="Gene3D" id="3.40.50.720">
    <property type="entry name" value="NAD(P)-binding Rossmann-like Domain"/>
    <property type="match status" value="1"/>
</dbReference>
<dbReference type="RefSeq" id="WP_311665655.1">
    <property type="nucleotide sequence ID" value="NZ_JAVREO010000003.1"/>
</dbReference>
<evidence type="ECO:0000259" key="3">
    <source>
        <dbReference type="Pfam" id="PF01408"/>
    </source>
</evidence>
<dbReference type="Pfam" id="PF01408">
    <property type="entry name" value="GFO_IDH_MocA"/>
    <property type="match status" value="1"/>
</dbReference>
<evidence type="ECO:0000256" key="2">
    <source>
        <dbReference type="SAM" id="MobiDB-lite"/>
    </source>
</evidence>
<name>A0ABU2JMC1_9ACTN</name>
<dbReference type="InterPro" id="IPR004104">
    <property type="entry name" value="Gfo/Idh/MocA-like_OxRdtase_C"/>
</dbReference>
<comment type="similarity">
    <text evidence="1">Belongs to the Gfo/Idh/MocA family.</text>
</comment>
<feature type="domain" description="Gfo/Idh/MocA-like oxidoreductase N-terminal" evidence="3">
    <location>
        <begin position="43"/>
        <end position="168"/>
    </location>
</feature>
<keyword evidence="6" id="KW-1185">Reference proteome</keyword>
<feature type="compositionally biased region" description="Polar residues" evidence="2">
    <location>
        <begin position="1"/>
        <end position="12"/>
    </location>
</feature>
<comment type="caution">
    <text evidence="5">The sequence shown here is derived from an EMBL/GenBank/DDBJ whole genome shotgun (WGS) entry which is preliminary data.</text>
</comment>
<dbReference type="PANTHER" id="PTHR43377:SF2">
    <property type="entry name" value="BINDING ROSSMANN FOLD OXIDOREDUCTASE, PUTATIVE (AFU_ORTHOLOGUE AFUA_4G00560)-RELATED"/>
    <property type="match status" value="1"/>
</dbReference>
<dbReference type="EMBL" id="JAVREO010000003">
    <property type="protein sequence ID" value="MDT0265869.1"/>
    <property type="molecule type" value="Genomic_DNA"/>
</dbReference>
<evidence type="ECO:0000313" key="6">
    <source>
        <dbReference type="Proteomes" id="UP001183410"/>
    </source>
</evidence>
<reference evidence="6" key="1">
    <citation type="submission" date="2023-07" db="EMBL/GenBank/DDBJ databases">
        <title>30 novel species of actinomycetes from the DSMZ collection.</title>
        <authorList>
            <person name="Nouioui I."/>
        </authorList>
    </citation>
    <scope>NUCLEOTIDE SEQUENCE [LARGE SCALE GENOMIC DNA]</scope>
    <source>
        <strain evidence="6">DSM 44915</strain>
    </source>
</reference>
<dbReference type="PANTHER" id="PTHR43377">
    <property type="entry name" value="BILIVERDIN REDUCTASE A"/>
    <property type="match status" value="1"/>
</dbReference>
<evidence type="ECO:0000313" key="5">
    <source>
        <dbReference type="EMBL" id="MDT0265869.1"/>
    </source>
</evidence>
<proteinExistence type="inferred from homology"/>
<dbReference type="SUPFAM" id="SSF51735">
    <property type="entry name" value="NAD(P)-binding Rossmann-fold domains"/>
    <property type="match status" value="1"/>
</dbReference>
<feature type="domain" description="Gfo/Idh/MocA-like oxidoreductase C-terminal" evidence="4">
    <location>
        <begin position="184"/>
        <end position="475"/>
    </location>
</feature>
<feature type="compositionally biased region" description="Low complexity" evidence="2">
    <location>
        <begin position="18"/>
        <end position="31"/>
    </location>
</feature>
<dbReference type="InterPro" id="IPR051450">
    <property type="entry name" value="Gfo/Idh/MocA_Oxidoreductases"/>
</dbReference>
<dbReference type="Gene3D" id="3.30.360.10">
    <property type="entry name" value="Dihydrodipicolinate Reductase, domain 2"/>
    <property type="match status" value="1"/>
</dbReference>
<feature type="region of interest" description="Disordered" evidence="2">
    <location>
        <begin position="1"/>
        <end position="41"/>
    </location>
</feature>
<dbReference type="Proteomes" id="UP001183410">
    <property type="component" value="Unassembled WGS sequence"/>
</dbReference>
<dbReference type="Pfam" id="PF02894">
    <property type="entry name" value="GFO_IDH_MocA_C"/>
    <property type="match status" value="1"/>
</dbReference>
<evidence type="ECO:0000256" key="1">
    <source>
        <dbReference type="ARBA" id="ARBA00010928"/>
    </source>
</evidence>
<gene>
    <name evidence="5" type="ORF">RM844_06145</name>
</gene>